<keyword evidence="1" id="KW-0472">Membrane</keyword>
<sequence>MARDFLVRTTCREVVVGMPGPEHIEAAELVFHVDSPFTVDLGRWRLTLPEQYEGRYRDDRSALLMEPGGLRLLQDNLKEDLSGLLTEIAGPEFTVSGVRFRSAGSFEIVVVVVAAYEVLKNAVEVVETLGKVVAIGRRLVRGALTSFGLQYGRVETRMRLTAPASPQTGLVRQRASLEMRLLVALVASNFLAVAAVLAVLILR</sequence>
<protein>
    <submittedName>
        <fullName evidence="2">Uncharacterized protein</fullName>
    </submittedName>
</protein>
<feature type="transmembrane region" description="Helical" evidence="1">
    <location>
        <begin position="181"/>
        <end position="202"/>
    </location>
</feature>
<accession>A0ABR9IB04</accession>
<evidence type="ECO:0000256" key="1">
    <source>
        <dbReference type="SAM" id="Phobius"/>
    </source>
</evidence>
<evidence type="ECO:0000313" key="3">
    <source>
        <dbReference type="Proteomes" id="UP000631670"/>
    </source>
</evidence>
<keyword evidence="1" id="KW-1133">Transmembrane helix</keyword>
<name>A0ABR9IB04_9PSEU</name>
<dbReference type="Proteomes" id="UP000631670">
    <property type="component" value="Unassembled WGS sequence"/>
</dbReference>
<comment type="caution">
    <text evidence="2">The sequence shown here is derived from an EMBL/GenBank/DDBJ whole genome shotgun (WGS) entry which is preliminary data.</text>
</comment>
<evidence type="ECO:0000313" key="2">
    <source>
        <dbReference type="EMBL" id="MBE1500367.1"/>
    </source>
</evidence>
<reference evidence="2 3" key="1">
    <citation type="submission" date="2020-10" db="EMBL/GenBank/DDBJ databases">
        <title>Sequencing the genomes of 1000 actinobacteria strains.</title>
        <authorList>
            <person name="Klenk H.-P."/>
        </authorList>
    </citation>
    <scope>NUCLEOTIDE SEQUENCE [LARGE SCALE GENOMIC DNA]</scope>
    <source>
        <strain evidence="2 3">DSM 44653</strain>
    </source>
</reference>
<dbReference type="EMBL" id="JADBEG010000001">
    <property type="protein sequence ID" value="MBE1500367.1"/>
    <property type="molecule type" value="Genomic_DNA"/>
</dbReference>
<organism evidence="2 3">
    <name type="scientific">Amycolatopsis lexingtonensis</name>
    <dbReference type="NCBI Taxonomy" id="218822"/>
    <lineage>
        <taxon>Bacteria</taxon>
        <taxon>Bacillati</taxon>
        <taxon>Actinomycetota</taxon>
        <taxon>Actinomycetes</taxon>
        <taxon>Pseudonocardiales</taxon>
        <taxon>Pseudonocardiaceae</taxon>
        <taxon>Amycolatopsis</taxon>
    </lineage>
</organism>
<gene>
    <name evidence="2" type="ORF">H4696_007467</name>
</gene>
<dbReference type="RefSeq" id="WP_143265029.1">
    <property type="nucleotide sequence ID" value="NZ_JADBEG010000001.1"/>
</dbReference>
<keyword evidence="3" id="KW-1185">Reference proteome</keyword>
<keyword evidence="1" id="KW-0812">Transmembrane</keyword>
<proteinExistence type="predicted"/>